<evidence type="ECO:0000256" key="1">
    <source>
        <dbReference type="ARBA" id="ARBA00006217"/>
    </source>
</evidence>
<gene>
    <name evidence="6" type="ORF">BP6252_13962</name>
</gene>
<proteinExistence type="inferred from homology"/>
<sequence length="191" mass="20378">MASSNILSELLARNSKFSQTYQAPPGLLQMAKAIRSSGAGVIILSCADPRLNPYQIFGIDSTIKGVTMVRNAGGRVLDAIRTISILQTIGNPKTIVVLHHTDCGMSHFHDADVRKALIQNAPQEEETINATQYGEIVGSIEDSVQEDVALLKASPFVTSGTTVFGLKYDISTGVVTQVMEATTGETGGERL</sequence>
<dbReference type="STRING" id="1849047.A0A3D8Q558"/>
<dbReference type="GO" id="GO:0004089">
    <property type="term" value="F:carbonate dehydratase activity"/>
    <property type="evidence" value="ECO:0007669"/>
    <property type="project" value="UniProtKB-UniRule"/>
</dbReference>
<comment type="caution">
    <text evidence="6">The sequence shown here is derived from an EMBL/GenBank/DDBJ whole genome shotgun (WGS) entry which is preliminary data.</text>
</comment>
<evidence type="ECO:0000256" key="2">
    <source>
        <dbReference type="ARBA" id="ARBA00022723"/>
    </source>
</evidence>
<dbReference type="AlphaFoldDB" id="A0A3D8Q558"/>
<evidence type="ECO:0000313" key="7">
    <source>
        <dbReference type="Proteomes" id="UP000256645"/>
    </source>
</evidence>
<reference evidence="6 7" key="1">
    <citation type="journal article" date="2018" name="IMA Fungus">
        <title>IMA Genome-F 9: Draft genome sequence of Annulohypoxylon stygium, Aspergillus mulundensis, Berkeleyomyces basicola (syn. Thielaviopsis basicola), Ceratocystis smalleyi, two Cercospora beticola strains, Coleophoma cylindrospora, Fusarium fracticaudum, Phialophora cf. hyalina, and Morchella septimelata.</title>
        <authorList>
            <person name="Wingfield B.D."/>
            <person name="Bills G.F."/>
            <person name="Dong Y."/>
            <person name="Huang W."/>
            <person name="Nel W.J."/>
            <person name="Swalarsk-Parry B.S."/>
            <person name="Vaghefi N."/>
            <person name="Wilken P.M."/>
            <person name="An Z."/>
            <person name="de Beer Z.W."/>
            <person name="De Vos L."/>
            <person name="Chen L."/>
            <person name="Duong T.A."/>
            <person name="Gao Y."/>
            <person name="Hammerbacher A."/>
            <person name="Kikkert J.R."/>
            <person name="Li Y."/>
            <person name="Li H."/>
            <person name="Li K."/>
            <person name="Li Q."/>
            <person name="Liu X."/>
            <person name="Ma X."/>
            <person name="Naidoo K."/>
            <person name="Pethybridge S.J."/>
            <person name="Sun J."/>
            <person name="Steenkamp E.T."/>
            <person name="van der Nest M.A."/>
            <person name="van Wyk S."/>
            <person name="Wingfield M.J."/>
            <person name="Xiong C."/>
            <person name="Yue Q."/>
            <person name="Zhang X."/>
        </authorList>
    </citation>
    <scope>NUCLEOTIDE SEQUENCE [LARGE SCALE GENOMIC DNA]</scope>
    <source>
        <strain evidence="6 7">BP6252</strain>
    </source>
</reference>
<evidence type="ECO:0000256" key="4">
    <source>
        <dbReference type="PIRSR" id="PIRSR601765-1"/>
    </source>
</evidence>
<dbReference type="EMBL" id="PDLM01000028">
    <property type="protein sequence ID" value="RDW56778.1"/>
    <property type="molecule type" value="Genomic_DNA"/>
</dbReference>
<evidence type="ECO:0000256" key="3">
    <source>
        <dbReference type="ARBA" id="ARBA00022833"/>
    </source>
</evidence>
<dbReference type="EC" id="4.2.1.1" evidence="5"/>
<dbReference type="PANTHER" id="PTHR43175:SF3">
    <property type="entry name" value="CARBON DISULFIDE HYDROLASE"/>
    <property type="match status" value="1"/>
</dbReference>
<dbReference type="Gene3D" id="3.40.1050.10">
    <property type="entry name" value="Carbonic anhydrase"/>
    <property type="match status" value="1"/>
</dbReference>
<comment type="catalytic activity">
    <reaction evidence="5">
        <text>hydrogencarbonate + H(+) = CO2 + H2O</text>
        <dbReference type="Rhea" id="RHEA:10748"/>
        <dbReference type="ChEBI" id="CHEBI:15377"/>
        <dbReference type="ChEBI" id="CHEBI:15378"/>
        <dbReference type="ChEBI" id="CHEBI:16526"/>
        <dbReference type="ChEBI" id="CHEBI:17544"/>
        <dbReference type="EC" id="4.2.1.1"/>
    </reaction>
</comment>
<comment type="cofactor">
    <cofactor evidence="4">
        <name>Zn(2+)</name>
        <dbReference type="ChEBI" id="CHEBI:29105"/>
    </cofactor>
    <text evidence="4">Binds 1 zinc ion per subunit.</text>
</comment>
<dbReference type="SMART" id="SM00947">
    <property type="entry name" value="Pro_CA"/>
    <property type="match status" value="1"/>
</dbReference>
<comment type="similarity">
    <text evidence="1 5">Belongs to the beta-class carbonic anhydrase family.</text>
</comment>
<keyword evidence="7" id="KW-1185">Reference proteome</keyword>
<feature type="binding site" evidence="4">
    <location>
        <position position="100"/>
    </location>
    <ligand>
        <name>Zn(2+)</name>
        <dbReference type="ChEBI" id="CHEBI:29105"/>
    </ligand>
</feature>
<comment type="function">
    <text evidence="5">Reversible hydration of carbon dioxide.</text>
</comment>
<dbReference type="SUPFAM" id="SSF53056">
    <property type="entry name" value="beta-carbonic anhydrase, cab"/>
    <property type="match status" value="1"/>
</dbReference>
<protein>
    <recommendedName>
        <fullName evidence="5">Carbonic anhydrase</fullName>
        <ecNumber evidence="5">4.2.1.1</ecNumber>
    </recommendedName>
    <alternativeName>
        <fullName evidence="5">Carbonate dehydratase</fullName>
    </alternativeName>
</protein>
<evidence type="ECO:0000256" key="5">
    <source>
        <dbReference type="RuleBase" id="RU003956"/>
    </source>
</evidence>
<dbReference type="InterPro" id="IPR036874">
    <property type="entry name" value="Carbonic_anhydrase_sf"/>
</dbReference>
<dbReference type="Proteomes" id="UP000256645">
    <property type="component" value="Unassembled WGS sequence"/>
</dbReference>
<keyword evidence="2 4" id="KW-0479">Metal-binding</keyword>
<feature type="binding site" evidence="4">
    <location>
        <position position="48"/>
    </location>
    <ligand>
        <name>Zn(2+)</name>
        <dbReference type="ChEBI" id="CHEBI:29105"/>
    </ligand>
</feature>
<keyword evidence="3 4" id="KW-0862">Zinc</keyword>
<dbReference type="OrthoDB" id="10248475at2759"/>
<accession>A0A3D8Q558</accession>
<dbReference type="Pfam" id="PF00484">
    <property type="entry name" value="Pro_CA"/>
    <property type="match status" value="1"/>
</dbReference>
<keyword evidence="5" id="KW-0456">Lyase</keyword>
<organism evidence="6 7">
    <name type="scientific">Coleophoma cylindrospora</name>
    <dbReference type="NCBI Taxonomy" id="1849047"/>
    <lineage>
        <taxon>Eukaryota</taxon>
        <taxon>Fungi</taxon>
        <taxon>Dikarya</taxon>
        <taxon>Ascomycota</taxon>
        <taxon>Pezizomycotina</taxon>
        <taxon>Leotiomycetes</taxon>
        <taxon>Helotiales</taxon>
        <taxon>Dermateaceae</taxon>
        <taxon>Coleophoma</taxon>
    </lineage>
</organism>
<dbReference type="PANTHER" id="PTHR43175">
    <property type="entry name" value="CARBONIC ANHYDRASE"/>
    <property type="match status" value="1"/>
</dbReference>
<dbReference type="GO" id="GO:0008270">
    <property type="term" value="F:zinc ion binding"/>
    <property type="evidence" value="ECO:0007669"/>
    <property type="project" value="UniProtKB-UniRule"/>
</dbReference>
<dbReference type="InterPro" id="IPR001765">
    <property type="entry name" value="Carbonic_anhydrase"/>
</dbReference>
<feature type="binding site" evidence="4">
    <location>
        <position position="103"/>
    </location>
    <ligand>
        <name>Zn(2+)</name>
        <dbReference type="ChEBI" id="CHEBI:29105"/>
    </ligand>
</feature>
<evidence type="ECO:0000313" key="6">
    <source>
        <dbReference type="EMBL" id="RDW56778.1"/>
    </source>
</evidence>
<feature type="binding site" evidence="4">
    <location>
        <position position="46"/>
    </location>
    <ligand>
        <name>Zn(2+)</name>
        <dbReference type="ChEBI" id="CHEBI:29105"/>
    </ligand>
</feature>
<name>A0A3D8Q558_9HELO</name>